<evidence type="ECO:0000256" key="5">
    <source>
        <dbReference type="ARBA" id="ARBA00023136"/>
    </source>
</evidence>
<evidence type="ECO:0000256" key="4">
    <source>
        <dbReference type="ARBA" id="ARBA00023034"/>
    </source>
</evidence>
<keyword evidence="3 6" id="KW-1003">Cell membrane</keyword>
<keyword evidence="7" id="KW-1133">Transmembrane helix</keyword>
<keyword evidence="4 6" id="KW-0333">Golgi apparatus</keyword>
<dbReference type="InterPro" id="IPR001612">
    <property type="entry name" value="Caveolin"/>
</dbReference>
<evidence type="ECO:0000256" key="6">
    <source>
        <dbReference type="RuleBase" id="RU000680"/>
    </source>
</evidence>
<feature type="transmembrane region" description="Helical" evidence="7">
    <location>
        <begin position="95"/>
        <end position="115"/>
    </location>
</feature>
<comment type="caution">
    <text evidence="8">The sequence shown here is derived from an EMBL/GenBank/DDBJ whole genome shotgun (WGS) entry which is preliminary data.</text>
</comment>
<keyword evidence="7" id="KW-0812">Transmembrane</keyword>
<feature type="transmembrane region" description="Helical" evidence="7">
    <location>
        <begin position="59"/>
        <end position="89"/>
    </location>
</feature>
<comment type="similarity">
    <text evidence="2 6">Belongs to the caveolin family.</text>
</comment>
<dbReference type="Proteomes" id="UP001163046">
    <property type="component" value="Unassembled WGS sequence"/>
</dbReference>
<comment type="subcellular location">
    <subcellularLocation>
        <location evidence="1 6">Cell membrane</location>
        <topology evidence="1 6">Peripheral membrane protein</topology>
    </subcellularLocation>
    <subcellularLocation>
        <location evidence="6">Golgi apparatus membrane</location>
        <topology evidence="6">Peripheral membrane protein</topology>
    </subcellularLocation>
    <subcellularLocation>
        <location evidence="6">Membrane</location>
        <location evidence="6">Caveola</location>
        <topology evidence="6">Peripheral membrane protein</topology>
    </subcellularLocation>
</comment>
<name>A0A9X0DAQ7_9CNID</name>
<evidence type="ECO:0000256" key="1">
    <source>
        <dbReference type="ARBA" id="ARBA00004202"/>
    </source>
</evidence>
<dbReference type="PANTHER" id="PTHR10844:SF30">
    <property type="entry name" value="CAVEOLIN"/>
    <property type="match status" value="1"/>
</dbReference>
<dbReference type="GO" id="GO:0070836">
    <property type="term" value="P:caveola assembly"/>
    <property type="evidence" value="ECO:0007669"/>
    <property type="project" value="InterPro"/>
</dbReference>
<gene>
    <name evidence="8" type="primary">CAV1_1</name>
    <name evidence="8" type="ORF">OS493_008263</name>
</gene>
<keyword evidence="5 6" id="KW-0472">Membrane</keyword>
<accession>A0A9X0DAQ7</accession>
<dbReference type="GO" id="GO:0060090">
    <property type="term" value="F:molecular adaptor activity"/>
    <property type="evidence" value="ECO:0007669"/>
    <property type="project" value="TreeGrafter"/>
</dbReference>
<dbReference type="PANTHER" id="PTHR10844">
    <property type="entry name" value="CAVEOLIN"/>
    <property type="match status" value="1"/>
</dbReference>
<dbReference type="GO" id="GO:0005901">
    <property type="term" value="C:caveola"/>
    <property type="evidence" value="ECO:0007669"/>
    <property type="project" value="UniProtKB-SubCell"/>
</dbReference>
<comment type="function">
    <text evidence="6">May act as a scaffolding protein within caveolar membranes. Interacts directly with G-protein alpha subunits and can functionally regulate their activity.</text>
</comment>
<dbReference type="Pfam" id="PF01146">
    <property type="entry name" value="Caveolin"/>
    <property type="match status" value="1"/>
</dbReference>
<proteinExistence type="inferred from homology"/>
<dbReference type="GO" id="GO:0000139">
    <property type="term" value="C:Golgi membrane"/>
    <property type="evidence" value="ECO:0007669"/>
    <property type="project" value="UniProtKB-SubCell"/>
</dbReference>
<sequence>MEEGQPILRGPEDRDPQNHNAFVKVAYSDVICEPSAVQSPQCSHQFTKIIFDNTVSGTYWVLTIVFGGLLSFLYGLSCGVLSFVMVWVATPFSRAWLIPLGLVGKIWLFIVRCFYDPLYESCGRIFSNVNININRATIHNV</sequence>
<reference evidence="8" key="1">
    <citation type="submission" date="2023-01" db="EMBL/GenBank/DDBJ databases">
        <title>Genome assembly of the deep-sea coral Lophelia pertusa.</title>
        <authorList>
            <person name="Herrera S."/>
            <person name="Cordes E."/>
        </authorList>
    </citation>
    <scope>NUCLEOTIDE SEQUENCE</scope>
    <source>
        <strain evidence="8">USNM1676648</strain>
        <tissue evidence="8">Polyp</tissue>
    </source>
</reference>
<dbReference type="EMBL" id="MU825399">
    <property type="protein sequence ID" value="KAJ7393015.1"/>
    <property type="molecule type" value="Genomic_DNA"/>
</dbReference>
<evidence type="ECO:0000256" key="3">
    <source>
        <dbReference type="ARBA" id="ARBA00022475"/>
    </source>
</evidence>
<evidence type="ECO:0000256" key="2">
    <source>
        <dbReference type="ARBA" id="ARBA00010988"/>
    </source>
</evidence>
<keyword evidence="9" id="KW-1185">Reference proteome</keyword>
<evidence type="ECO:0000313" key="8">
    <source>
        <dbReference type="EMBL" id="KAJ7393015.1"/>
    </source>
</evidence>
<organism evidence="8 9">
    <name type="scientific">Desmophyllum pertusum</name>
    <dbReference type="NCBI Taxonomy" id="174260"/>
    <lineage>
        <taxon>Eukaryota</taxon>
        <taxon>Metazoa</taxon>
        <taxon>Cnidaria</taxon>
        <taxon>Anthozoa</taxon>
        <taxon>Hexacorallia</taxon>
        <taxon>Scleractinia</taxon>
        <taxon>Caryophylliina</taxon>
        <taxon>Caryophylliidae</taxon>
        <taxon>Desmophyllum</taxon>
    </lineage>
</organism>
<dbReference type="OrthoDB" id="5917823at2759"/>
<evidence type="ECO:0000256" key="7">
    <source>
        <dbReference type="SAM" id="Phobius"/>
    </source>
</evidence>
<evidence type="ECO:0000313" key="9">
    <source>
        <dbReference type="Proteomes" id="UP001163046"/>
    </source>
</evidence>
<protein>
    <recommendedName>
        <fullName evidence="6">Caveolin</fullName>
    </recommendedName>
</protein>
<dbReference type="AlphaFoldDB" id="A0A9X0DAQ7"/>